<dbReference type="PaxDb" id="8022-A0A060Y089"/>
<dbReference type="Gene3D" id="3.30.420.10">
    <property type="entry name" value="Ribonuclease H-like superfamily/Ribonuclease H"/>
    <property type="match status" value="1"/>
</dbReference>
<reference evidence="1" key="1">
    <citation type="journal article" date="2014" name="Nat. Commun.">
        <title>The rainbow trout genome provides novel insights into evolution after whole-genome duplication in vertebrates.</title>
        <authorList>
            <person name="Berthelot C."/>
            <person name="Brunet F."/>
            <person name="Chalopin D."/>
            <person name="Juanchich A."/>
            <person name="Bernard M."/>
            <person name="Noel B."/>
            <person name="Bento P."/>
            <person name="Da Silva C."/>
            <person name="Labadie K."/>
            <person name="Alberti A."/>
            <person name="Aury J.M."/>
            <person name="Louis A."/>
            <person name="Dehais P."/>
            <person name="Bardou P."/>
            <person name="Montfort J."/>
            <person name="Klopp C."/>
            <person name="Cabau C."/>
            <person name="Gaspin C."/>
            <person name="Thorgaard G.H."/>
            <person name="Boussaha M."/>
            <person name="Quillet E."/>
            <person name="Guyomard R."/>
            <person name="Galiana D."/>
            <person name="Bobe J."/>
            <person name="Volff J.N."/>
            <person name="Genet C."/>
            <person name="Wincker P."/>
            <person name="Jaillon O."/>
            <person name="Roest Crollius H."/>
            <person name="Guiguen Y."/>
        </authorList>
    </citation>
    <scope>NUCLEOTIDE SEQUENCE [LARGE SCALE GENOMIC DNA]</scope>
</reference>
<organism evidence="1 2">
    <name type="scientific">Oncorhynchus mykiss</name>
    <name type="common">Rainbow trout</name>
    <name type="synonym">Salmo gairdneri</name>
    <dbReference type="NCBI Taxonomy" id="8022"/>
    <lineage>
        <taxon>Eukaryota</taxon>
        <taxon>Metazoa</taxon>
        <taxon>Chordata</taxon>
        <taxon>Craniata</taxon>
        <taxon>Vertebrata</taxon>
        <taxon>Euteleostomi</taxon>
        <taxon>Actinopterygii</taxon>
        <taxon>Neopterygii</taxon>
        <taxon>Teleostei</taxon>
        <taxon>Protacanthopterygii</taxon>
        <taxon>Salmoniformes</taxon>
        <taxon>Salmonidae</taxon>
        <taxon>Salmoninae</taxon>
        <taxon>Oncorhynchus</taxon>
    </lineage>
</organism>
<gene>
    <name evidence="1" type="ORF">GSONMT00043972001</name>
</gene>
<reference evidence="1" key="2">
    <citation type="submission" date="2014-03" db="EMBL/GenBank/DDBJ databases">
        <authorList>
            <person name="Genoscope - CEA"/>
        </authorList>
    </citation>
    <scope>NUCLEOTIDE SEQUENCE</scope>
</reference>
<dbReference type="AlphaFoldDB" id="A0A060Y089"/>
<accession>A0A060Y089</accession>
<dbReference type="EMBL" id="FR906753">
    <property type="protein sequence ID" value="CDQ85333.1"/>
    <property type="molecule type" value="Genomic_DNA"/>
</dbReference>
<evidence type="ECO:0000313" key="2">
    <source>
        <dbReference type="Proteomes" id="UP000193380"/>
    </source>
</evidence>
<dbReference type="STRING" id="8022.A0A060Y089"/>
<sequence>MYPSGSSTKIELFGLNAKHHVWRKPDTIPMVKHGGGSIMLWGCFSAAGAGRPVRNVGKMNGAKYRAILDEDLLQSAKDLRLPGRLDNDNGAGGGSEPVKGSHQLCYVCCFALFVTYFVHNVAATVSYDRKEHLDIRTAITLDKDVFSLMSLTRRI</sequence>
<dbReference type="Proteomes" id="UP000193380">
    <property type="component" value="Unassembled WGS sequence"/>
</dbReference>
<proteinExistence type="predicted"/>
<evidence type="ECO:0000313" key="1">
    <source>
        <dbReference type="EMBL" id="CDQ85333.1"/>
    </source>
</evidence>
<name>A0A060Y089_ONCMY</name>
<dbReference type="GO" id="GO:0003676">
    <property type="term" value="F:nucleic acid binding"/>
    <property type="evidence" value="ECO:0007669"/>
    <property type="project" value="InterPro"/>
</dbReference>
<dbReference type="InterPro" id="IPR036397">
    <property type="entry name" value="RNaseH_sf"/>
</dbReference>
<protein>
    <submittedName>
        <fullName evidence="1">Uncharacterized protein</fullName>
    </submittedName>
</protein>